<proteinExistence type="predicted"/>
<dbReference type="PANTHER" id="PTHR42951:SF22">
    <property type="entry name" value="METALLO BETA-LACTAMASE SUPERFAMILY LIPOPROTEIN"/>
    <property type="match status" value="1"/>
</dbReference>
<dbReference type="InterPro" id="IPR001279">
    <property type="entry name" value="Metallo-B-lactamas"/>
</dbReference>
<keyword evidence="3" id="KW-1185">Reference proteome</keyword>
<reference evidence="3" key="1">
    <citation type="submission" date="2016-12" db="EMBL/GenBank/DDBJ databases">
        <authorList>
            <person name="Meng X."/>
        </authorList>
    </citation>
    <scope>NUCLEOTIDE SEQUENCE [LARGE SCALE GENOMIC DNA]</scope>
    <source>
        <strain evidence="3">DSM 19116</strain>
    </source>
</reference>
<dbReference type="Gene3D" id="3.60.15.10">
    <property type="entry name" value="Ribonuclease Z/Hydroxyacylglutathione hydrolase-like"/>
    <property type="match status" value="1"/>
</dbReference>
<organism evidence="2 3">
    <name type="scientific">Bowdeniella nasicola</name>
    <dbReference type="NCBI Taxonomy" id="208480"/>
    <lineage>
        <taxon>Bacteria</taxon>
        <taxon>Bacillati</taxon>
        <taxon>Actinomycetota</taxon>
        <taxon>Actinomycetes</taxon>
        <taxon>Actinomycetales</taxon>
        <taxon>Actinomycetaceae</taxon>
        <taxon>Bowdeniella</taxon>
    </lineage>
</organism>
<protein>
    <recommendedName>
        <fullName evidence="1">Metallo-beta-lactamase domain-containing protein</fullName>
    </recommendedName>
</protein>
<evidence type="ECO:0000259" key="1">
    <source>
        <dbReference type="Pfam" id="PF00753"/>
    </source>
</evidence>
<dbReference type="EMBL" id="MQVR01000084">
    <property type="protein sequence ID" value="OKL53139.1"/>
    <property type="molecule type" value="Genomic_DNA"/>
</dbReference>
<accession>A0A1Q5Q0B4</accession>
<dbReference type="AlphaFoldDB" id="A0A1Q5Q0B4"/>
<dbReference type="Pfam" id="PF00753">
    <property type="entry name" value="Lactamase_B"/>
    <property type="match status" value="1"/>
</dbReference>
<dbReference type="SUPFAM" id="SSF56281">
    <property type="entry name" value="Metallo-hydrolase/oxidoreductase"/>
    <property type="match status" value="1"/>
</dbReference>
<evidence type="ECO:0000313" key="2">
    <source>
        <dbReference type="EMBL" id="OKL53139.1"/>
    </source>
</evidence>
<dbReference type="PANTHER" id="PTHR42951">
    <property type="entry name" value="METALLO-BETA-LACTAMASE DOMAIN-CONTAINING"/>
    <property type="match status" value="1"/>
</dbReference>
<dbReference type="InterPro" id="IPR036866">
    <property type="entry name" value="RibonucZ/Hydroxyglut_hydro"/>
</dbReference>
<feature type="domain" description="Metallo-beta-lactamase" evidence="1">
    <location>
        <begin position="22"/>
        <end position="138"/>
    </location>
</feature>
<gene>
    <name evidence="2" type="ORF">BSZ39_11090</name>
</gene>
<evidence type="ECO:0000313" key="3">
    <source>
        <dbReference type="Proteomes" id="UP000185628"/>
    </source>
</evidence>
<dbReference type="Proteomes" id="UP000185628">
    <property type="component" value="Unassembled WGS sequence"/>
</dbReference>
<comment type="caution">
    <text evidence="2">The sequence shown here is derived from an EMBL/GenBank/DDBJ whole genome shotgun (WGS) entry which is preliminary data.</text>
</comment>
<name>A0A1Q5Q0B4_9ACTO</name>
<dbReference type="InterPro" id="IPR050855">
    <property type="entry name" value="NDM-1-like"/>
</dbReference>
<sequence>MVRMSRFMEIAPRIWVATSRLYQTTATVIVGDDDSCLLIDPAWEGDELAAIAAWLAECGLRVRAGFATHAHYDHVLWHPGFGDAPRYASRRAAAYASEHRDYLRGRLAADFPAELRALAAVLEGVDLYLAGLDALEPYVRQAALVVPGHGAVGTDAAARLAADQHYLAEVLAGREPADARLADPDQRHSYDRLVAIVSER</sequence>
<dbReference type="CDD" id="cd06262">
    <property type="entry name" value="metallo-hydrolase-like_MBL-fold"/>
    <property type="match status" value="1"/>
</dbReference>